<keyword evidence="6" id="KW-1185">Reference proteome</keyword>
<evidence type="ECO:0000313" key="6">
    <source>
        <dbReference type="Proteomes" id="UP000789595"/>
    </source>
</evidence>
<dbReference type="AlphaFoldDB" id="A0A8J2WPA1"/>
<evidence type="ECO:0000256" key="1">
    <source>
        <dbReference type="ARBA" id="ARBA00008861"/>
    </source>
</evidence>
<organism evidence="5 6">
    <name type="scientific">Pelagomonas calceolata</name>
    <dbReference type="NCBI Taxonomy" id="35677"/>
    <lineage>
        <taxon>Eukaryota</taxon>
        <taxon>Sar</taxon>
        <taxon>Stramenopiles</taxon>
        <taxon>Ochrophyta</taxon>
        <taxon>Pelagophyceae</taxon>
        <taxon>Pelagomonadales</taxon>
        <taxon>Pelagomonadaceae</taxon>
        <taxon>Pelagomonas</taxon>
    </lineage>
</organism>
<gene>
    <name evidence="5" type="ORF">PECAL_4P21560</name>
</gene>
<dbReference type="PANTHER" id="PTHR12510:SF4">
    <property type="entry name" value="GAMMA-GLUTAMYLAMINECYCLOTRANSFERASE"/>
    <property type="match status" value="1"/>
</dbReference>
<sequence>MAAMTTGSQPKVLVFGYGSNGVAQLRARCANPTLTLRPARLPDHARVFCLRSPRWGQGGVASLAPAPNQHCLGSVAELSVKEKELLDKFEKPAYRDVTVTIEVRGDDGAYIQRQAIAYVGGSGEDAFTLPFTTPPSEAYLVAIRSHLRDHWDDVDQIDVRCAARGAVAQWSYPYQNPTRLDLASLCVEVNARRTAPWTMPAAIRPRCTALVEAGLTTTAEVAAALCDRRSAFSAVDWDDDGLRALAQVPLHRVFVYGSLLTGLHNAGRLAGARLLGTATTFDEYALRSAGAYPYAVDGADAPGLSTTPLAGELYVCSTDQLDRLDALEDHPSYYQRRRVRLRGDDAEAWMYVLRDAGALAEIRARPDAYADAAGDWRAFLERNN</sequence>
<dbReference type="InterPro" id="IPR039126">
    <property type="entry name" value="GGACT"/>
</dbReference>
<dbReference type="Proteomes" id="UP000789595">
    <property type="component" value="Unassembled WGS sequence"/>
</dbReference>
<evidence type="ECO:0000259" key="4">
    <source>
        <dbReference type="Pfam" id="PF06094"/>
    </source>
</evidence>
<dbReference type="Pfam" id="PF06094">
    <property type="entry name" value="GGACT"/>
    <property type="match status" value="2"/>
</dbReference>
<dbReference type="Gene3D" id="3.10.490.10">
    <property type="entry name" value="Gamma-glutamyl cyclotransferase-like"/>
    <property type="match status" value="2"/>
</dbReference>
<comment type="similarity">
    <text evidence="1 3">Belongs to the gamma-glutamylcyclotransferase family.</text>
</comment>
<dbReference type="GO" id="GO:0005829">
    <property type="term" value="C:cytosol"/>
    <property type="evidence" value="ECO:0007669"/>
    <property type="project" value="TreeGrafter"/>
</dbReference>
<evidence type="ECO:0000313" key="5">
    <source>
        <dbReference type="EMBL" id="CAH0374850.1"/>
    </source>
</evidence>
<feature type="domain" description="Gamma-glutamylcyclotransferase AIG2-like" evidence="4">
    <location>
        <begin position="253"/>
        <end position="377"/>
    </location>
</feature>
<evidence type="ECO:0000256" key="3">
    <source>
        <dbReference type="RuleBase" id="RU367036"/>
    </source>
</evidence>
<dbReference type="GO" id="GO:0061929">
    <property type="term" value="F:gamma-glutamylaminecyclotransferase activity"/>
    <property type="evidence" value="ECO:0007669"/>
    <property type="project" value="InterPro"/>
</dbReference>
<evidence type="ECO:0000256" key="2">
    <source>
        <dbReference type="PIRSR" id="PIRSR639126-1"/>
    </source>
</evidence>
<dbReference type="InterPro" id="IPR036568">
    <property type="entry name" value="GGCT-like_sf"/>
</dbReference>
<reference evidence="5" key="1">
    <citation type="submission" date="2021-11" db="EMBL/GenBank/DDBJ databases">
        <authorList>
            <consortium name="Genoscope - CEA"/>
            <person name="William W."/>
        </authorList>
    </citation>
    <scope>NUCLEOTIDE SEQUENCE</scope>
</reference>
<protein>
    <recommendedName>
        <fullName evidence="3">Gamma-glutamylcyclotransferase family protein</fullName>
    </recommendedName>
</protein>
<dbReference type="InterPro" id="IPR013024">
    <property type="entry name" value="GGCT-like"/>
</dbReference>
<dbReference type="EMBL" id="CAKKNE010000004">
    <property type="protein sequence ID" value="CAH0374850.1"/>
    <property type="molecule type" value="Genomic_DNA"/>
</dbReference>
<proteinExistence type="inferred from homology"/>
<dbReference type="CDD" id="cd06661">
    <property type="entry name" value="GGCT_like"/>
    <property type="match status" value="2"/>
</dbReference>
<feature type="domain" description="Gamma-glutamylcyclotransferase AIG2-like" evidence="4">
    <location>
        <begin position="14"/>
        <end position="120"/>
    </location>
</feature>
<feature type="active site" description="Proton acceptor" evidence="2">
    <location>
        <position position="328"/>
    </location>
</feature>
<dbReference type="SUPFAM" id="SSF110857">
    <property type="entry name" value="Gamma-glutamyl cyclotransferase-like"/>
    <property type="match status" value="2"/>
</dbReference>
<dbReference type="PANTHER" id="PTHR12510">
    <property type="entry name" value="TROPONIN C-AKIN-1 PROTEIN"/>
    <property type="match status" value="1"/>
</dbReference>
<comment type="caution">
    <text evidence="5">The sequence shown here is derived from an EMBL/GenBank/DDBJ whole genome shotgun (WGS) entry which is preliminary data.</text>
</comment>
<name>A0A8J2WPA1_9STRA</name>
<accession>A0A8J2WPA1</accession>
<dbReference type="OrthoDB" id="113620at2759"/>
<dbReference type="InterPro" id="IPR009288">
    <property type="entry name" value="AIG2-like_dom"/>
</dbReference>